<gene>
    <name evidence="2" type="ORF">FDP41_011186</name>
</gene>
<protein>
    <submittedName>
        <fullName evidence="2">Uncharacterized protein</fullName>
    </submittedName>
</protein>
<evidence type="ECO:0000313" key="3">
    <source>
        <dbReference type="Proteomes" id="UP000444721"/>
    </source>
</evidence>
<sequence>MRITGLWRNSQNDLTANNNDNSGLSDTSSINLSMTTANDIKATDLYDEIDINTEERKLEDITKEHLNEQLVTFINELTYSVNGSKRLSAKFGNAILNSAPTVADMSIKNEILEERLLMLLKSFYEYKPMDLVLCHRTLHALEYPTKTKLALT</sequence>
<name>A0A6A5BXA3_NAEFO</name>
<dbReference type="AlphaFoldDB" id="A0A6A5BXA3"/>
<reference evidence="2 3" key="1">
    <citation type="journal article" date="2019" name="Sci. Rep.">
        <title>Nanopore sequencing improves the draft genome of the human pathogenic amoeba Naegleria fowleri.</title>
        <authorList>
            <person name="Liechti N."/>
            <person name="Schurch N."/>
            <person name="Bruggmann R."/>
            <person name="Wittwer M."/>
        </authorList>
    </citation>
    <scope>NUCLEOTIDE SEQUENCE [LARGE SCALE GENOMIC DNA]</scope>
    <source>
        <strain evidence="2 3">ATCC 30894</strain>
    </source>
</reference>
<dbReference type="Proteomes" id="UP000444721">
    <property type="component" value="Unassembled WGS sequence"/>
</dbReference>
<feature type="region of interest" description="Disordered" evidence="1">
    <location>
        <begin position="1"/>
        <end position="22"/>
    </location>
</feature>
<evidence type="ECO:0000256" key="1">
    <source>
        <dbReference type="SAM" id="MobiDB-lite"/>
    </source>
</evidence>
<dbReference type="VEuPathDB" id="AmoebaDB:NfTy_014250"/>
<dbReference type="RefSeq" id="XP_044567436.1">
    <property type="nucleotide sequence ID" value="XM_044701567.1"/>
</dbReference>
<proteinExistence type="predicted"/>
<comment type="caution">
    <text evidence="2">The sequence shown here is derived from an EMBL/GenBank/DDBJ whole genome shotgun (WGS) entry which is preliminary data.</text>
</comment>
<keyword evidence="3" id="KW-1185">Reference proteome</keyword>
<feature type="compositionally biased region" description="Polar residues" evidence="1">
    <location>
        <begin position="7"/>
        <end position="22"/>
    </location>
</feature>
<organism evidence="2 3">
    <name type="scientific">Naegleria fowleri</name>
    <name type="common">Brain eating amoeba</name>
    <dbReference type="NCBI Taxonomy" id="5763"/>
    <lineage>
        <taxon>Eukaryota</taxon>
        <taxon>Discoba</taxon>
        <taxon>Heterolobosea</taxon>
        <taxon>Tetramitia</taxon>
        <taxon>Eutetramitia</taxon>
        <taxon>Vahlkampfiidae</taxon>
        <taxon>Naegleria</taxon>
    </lineage>
</organism>
<dbReference type="EMBL" id="VFQX01000008">
    <property type="protein sequence ID" value="KAF0982723.1"/>
    <property type="molecule type" value="Genomic_DNA"/>
</dbReference>
<dbReference type="GeneID" id="68118401"/>
<dbReference type="VEuPathDB" id="AmoebaDB:FDP41_011186"/>
<evidence type="ECO:0000313" key="2">
    <source>
        <dbReference type="EMBL" id="KAF0982723.1"/>
    </source>
</evidence>
<dbReference type="VEuPathDB" id="AmoebaDB:NF0106470"/>
<accession>A0A6A5BXA3</accession>